<accession>A0A8H4RWF9</accession>
<dbReference type="Proteomes" id="UP000566819">
    <property type="component" value="Unassembled WGS sequence"/>
</dbReference>
<sequence>MKLHDLYASQMVNHPYGYALYKPASTKVLRPGAVGYWNELGEWQPIAWLDDPVSLKKLNLKVPEEELERARDDPPPNPSTEMATTTRALFDDGCKITWIFLGIVDEVRRLRMGLNASAADGLGIETEVGWFLGTSSSGWNDYSSKAADEEVVVFASGFHFKIRQIFGMVIHVHSELLSSRGSNRAGEQSIDGTRREINMKIPSAVRGDVDFEVNFAPFGLSPPEPPLVEDNESDIE</sequence>
<name>A0A8H4RWF9_9HELO</name>
<evidence type="ECO:0000313" key="2">
    <source>
        <dbReference type="EMBL" id="KAF4635737.1"/>
    </source>
</evidence>
<protein>
    <submittedName>
        <fullName evidence="2">Uncharacterized protein</fullName>
    </submittedName>
</protein>
<dbReference type="OrthoDB" id="2883672at2759"/>
<organism evidence="2 3">
    <name type="scientific">Cudoniella acicularis</name>
    <dbReference type="NCBI Taxonomy" id="354080"/>
    <lineage>
        <taxon>Eukaryota</taxon>
        <taxon>Fungi</taxon>
        <taxon>Dikarya</taxon>
        <taxon>Ascomycota</taxon>
        <taxon>Pezizomycotina</taxon>
        <taxon>Leotiomycetes</taxon>
        <taxon>Helotiales</taxon>
        <taxon>Tricladiaceae</taxon>
        <taxon>Cudoniella</taxon>
    </lineage>
</organism>
<evidence type="ECO:0000313" key="3">
    <source>
        <dbReference type="Proteomes" id="UP000566819"/>
    </source>
</evidence>
<keyword evidence="3" id="KW-1185">Reference proteome</keyword>
<reference evidence="2 3" key="1">
    <citation type="submission" date="2020-03" db="EMBL/GenBank/DDBJ databases">
        <title>Draft Genome Sequence of Cudoniella acicularis.</title>
        <authorList>
            <person name="Buettner E."/>
            <person name="Kellner H."/>
        </authorList>
    </citation>
    <scope>NUCLEOTIDE SEQUENCE [LARGE SCALE GENOMIC DNA]</scope>
    <source>
        <strain evidence="2 3">DSM 108380</strain>
    </source>
</reference>
<dbReference type="EMBL" id="JAAMPI010000102">
    <property type="protein sequence ID" value="KAF4635737.1"/>
    <property type="molecule type" value="Genomic_DNA"/>
</dbReference>
<gene>
    <name evidence="2" type="ORF">G7Y89_g2355</name>
</gene>
<comment type="caution">
    <text evidence="2">The sequence shown here is derived from an EMBL/GenBank/DDBJ whole genome shotgun (WGS) entry which is preliminary data.</text>
</comment>
<evidence type="ECO:0000256" key="1">
    <source>
        <dbReference type="SAM" id="MobiDB-lite"/>
    </source>
</evidence>
<dbReference type="AlphaFoldDB" id="A0A8H4RWF9"/>
<feature type="compositionally biased region" description="Acidic residues" evidence="1">
    <location>
        <begin position="227"/>
        <end position="236"/>
    </location>
</feature>
<feature type="region of interest" description="Disordered" evidence="1">
    <location>
        <begin position="217"/>
        <end position="236"/>
    </location>
</feature>
<proteinExistence type="predicted"/>